<accession>A0A932HZ93</accession>
<dbReference type="InterPro" id="IPR043519">
    <property type="entry name" value="NT_sf"/>
</dbReference>
<proteinExistence type="predicted"/>
<dbReference type="Gene3D" id="3.30.460.10">
    <property type="entry name" value="Beta Polymerase, domain 2"/>
    <property type="match status" value="1"/>
</dbReference>
<evidence type="ECO:0000313" key="3">
    <source>
        <dbReference type="Proteomes" id="UP000782312"/>
    </source>
</evidence>
<dbReference type="SUPFAM" id="SSF81301">
    <property type="entry name" value="Nucleotidyltransferase"/>
    <property type="match status" value="1"/>
</dbReference>
<dbReference type="GO" id="GO:0016779">
    <property type="term" value="F:nucleotidyltransferase activity"/>
    <property type="evidence" value="ECO:0007669"/>
    <property type="project" value="InterPro"/>
</dbReference>
<feature type="domain" description="Polymerase nucleotidyl transferase" evidence="1">
    <location>
        <begin position="18"/>
        <end position="87"/>
    </location>
</feature>
<organism evidence="2 3">
    <name type="scientific">Tectimicrobiota bacterium</name>
    <dbReference type="NCBI Taxonomy" id="2528274"/>
    <lineage>
        <taxon>Bacteria</taxon>
        <taxon>Pseudomonadati</taxon>
        <taxon>Nitrospinota/Tectimicrobiota group</taxon>
        <taxon>Candidatus Tectimicrobiota</taxon>
    </lineage>
</organism>
<dbReference type="CDD" id="cd05403">
    <property type="entry name" value="NT_KNTase_like"/>
    <property type="match status" value="1"/>
</dbReference>
<dbReference type="Proteomes" id="UP000782312">
    <property type="component" value="Unassembled WGS sequence"/>
</dbReference>
<evidence type="ECO:0000313" key="2">
    <source>
        <dbReference type="EMBL" id="MBI3128017.1"/>
    </source>
</evidence>
<dbReference type="Pfam" id="PF01909">
    <property type="entry name" value="NTP_transf_2"/>
    <property type="match status" value="1"/>
</dbReference>
<comment type="caution">
    <text evidence="2">The sequence shown here is derived from an EMBL/GenBank/DDBJ whole genome shotgun (WGS) entry which is preliminary data.</text>
</comment>
<dbReference type="AlphaFoldDB" id="A0A932HZ93"/>
<sequence>MSRHFNGEKAIAQAADAIVRQADPERIYLFGSRARGEATAESDVDLLVVEREPFGPRRSRLQEINSLYRAISPYRIAADILVFSSEEFARWRNSINHVVGRCEREGKLLYARP</sequence>
<protein>
    <submittedName>
        <fullName evidence="2">Nucleotidyltransferase domain-containing protein</fullName>
    </submittedName>
</protein>
<dbReference type="PANTHER" id="PTHR33933:SF1">
    <property type="entry name" value="PROTEIN ADENYLYLTRANSFERASE MNTA-RELATED"/>
    <property type="match status" value="1"/>
</dbReference>
<dbReference type="PANTHER" id="PTHR33933">
    <property type="entry name" value="NUCLEOTIDYLTRANSFERASE"/>
    <property type="match status" value="1"/>
</dbReference>
<gene>
    <name evidence="2" type="ORF">HYZ11_10475</name>
</gene>
<dbReference type="EMBL" id="JACPUR010000023">
    <property type="protein sequence ID" value="MBI3128017.1"/>
    <property type="molecule type" value="Genomic_DNA"/>
</dbReference>
<reference evidence="2" key="1">
    <citation type="submission" date="2020-07" db="EMBL/GenBank/DDBJ databases">
        <title>Huge and variable diversity of episymbiotic CPR bacteria and DPANN archaea in groundwater ecosystems.</title>
        <authorList>
            <person name="He C.Y."/>
            <person name="Keren R."/>
            <person name="Whittaker M."/>
            <person name="Farag I.F."/>
            <person name="Doudna J."/>
            <person name="Cate J.H.D."/>
            <person name="Banfield J.F."/>
        </authorList>
    </citation>
    <scope>NUCLEOTIDE SEQUENCE</scope>
    <source>
        <strain evidence="2">NC_groundwater_763_Ag_S-0.2um_68_21</strain>
    </source>
</reference>
<evidence type="ECO:0000259" key="1">
    <source>
        <dbReference type="Pfam" id="PF01909"/>
    </source>
</evidence>
<dbReference type="InterPro" id="IPR052548">
    <property type="entry name" value="Type_VII_TA_antitoxin"/>
</dbReference>
<name>A0A932HZ93_UNCTE</name>
<dbReference type="InterPro" id="IPR002934">
    <property type="entry name" value="Polymerase_NTP_transf_dom"/>
</dbReference>